<evidence type="ECO:0000313" key="4">
    <source>
        <dbReference type="Proteomes" id="UP000226442"/>
    </source>
</evidence>
<feature type="domain" description="H repeat-associated protein N-terminal" evidence="2">
    <location>
        <begin position="5"/>
        <end position="62"/>
    </location>
</feature>
<evidence type="ECO:0000313" key="3">
    <source>
        <dbReference type="EMBL" id="PHX55879.1"/>
    </source>
</evidence>
<gene>
    <name evidence="3" type="ORF">CP500_008260</name>
</gene>
<accession>A0A2G4F2A3</accession>
<dbReference type="InterPro" id="IPR032806">
    <property type="entry name" value="YbfD_N"/>
</dbReference>
<keyword evidence="4" id="KW-1185">Reference proteome</keyword>
<dbReference type="RefSeq" id="WP_096831075.1">
    <property type="nucleotide sequence ID" value="NZ_NXIB02000037.1"/>
</dbReference>
<feature type="transmembrane region" description="Helical" evidence="1">
    <location>
        <begin position="23"/>
        <end position="41"/>
    </location>
</feature>
<evidence type="ECO:0000256" key="1">
    <source>
        <dbReference type="SAM" id="Phobius"/>
    </source>
</evidence>
<evidence type="ECO:0000259" key="2">
    <source>
        <dbReference type="Pfam" id="PF13808"/>
    </source>
</evidence>
<keyword evidence="1" id="KW-0472">Membrane</keyword>
<organism evidence="3 4">
    <name type="scientific">Tychonema bourrellyi FEM_GT703</name>
    <dbReference type="NCBI Taxonomy" id="2040638"/>
    <lineage>
        <taxon>Bacteria</taxon>
        <taxon>Bacillati</taxon>
        <taxon>Cyanobacteriota</taxon>
        <taxon>Cyanophyceae</taxon>
        <taxon>Oscillatoriophycideae</taxon>
        <taxon>Oscillatoriales</taxon>
        <taxon>Microcoleaceae</taxon>
        <taxon>Tychonema</taxon>
    </lineage>
</organism>
<dbReference type="AlphaFoldDB" id="A0A2G4F2A3"/>
<comment type="caution">
    <text evidence="3">The sequence shown here is derived from an EMBL/GenBank/DDBJ whole genome shotgun (WGS) entry which is preliminary data.</text>
</comment>
<dbReference type="Pfam" id="PF13808">
    <property type="entry name" value="DDE_Tnp_1_assoc"/>
    <property type="match status" value="1"/>
</dbReference>
<proteinExistence type="predicted"/>
<sequence length="73" mass="8648">MNLIEAIKAVPDHRHPRGIRHPLWLILMIILLGSCTGYWGYKPLAEFTKNHRSTLIKLFYLPSDIRYQINQQF</sequence>
<reference evidence="3" key="1">
    <citation type="submission" date="2017-10" db="EMBL/GenBank/DDBJ databases">
        <title>Draft genome sequence of the planktic cyanobacteria Tychonema bourrellyi isolated from alpine lentic freshwater.</title>
        <authorList>
            <person name="Tett A."/>
            <person name="Armanini F."/>
            <person name="Asnicar F."/>
            <person name="Boscaini A."/>
            <person name="Pasolli E."/>
            <person name="Zolfo M."/>
            <person name="Donati C."/>
            <person name="Salmaso N."/>
            <person name="Segata N."/>
        </authorList>
    </citation>
    <scope>NUCLEOTIDE SEQUENCE</scope>
    <source>
        <strain evidence="3">FEM_GT703</strain>
    </source>
</reference>
<name>A0A2G4F2A3_9CYAN</name>
<keyword evidence="1" id="KW-1133">Transmembrane helix</keyword>
<dbReference type="OrthoDB" id="574640at2"/>
<dbReference type="Proteomes" id="UP000226442">
    <property type="component" value="Unassembled WGS sequence"/>
</dbReference>
<protein>
    <recommendedName>
        <fullName evidence="2">H repeat-associated protein N-terminal domain-containing protein</fullName>
    </recommendedName>
</protein>
<dbReference type="EMBL" id="NXIB02000037">
    <property type="protein sequence ID" value="PHX55879.1"/>
    <property type="molecule type" value="Genomic_DNA"/>
</dbReference>
<keyword evidence="1" id="KW-0812">Transmembrane</keyword>